<dbReference type="Pfam" id="PF04324">
    <property type="entry name" value="Fer2_BFD"/>
    <property type="match status" value="2"/>
</dbReference>
<dbReference type="Proteomes" id="UP000783742">
    <property type="component" value="Unassembled WGS sequence"/>
</dbReference>
<dbReference type="PANTHER" id="PTHR37424:SF1">
    <property type="entry name" value="BACTERIOFERRITIN-ASSOCIATED FERREDOXIN"/>
    <property type="match status" value="1"/>
</dbReference>
<evidence type="ECO:0000256" key="4">
    <source>
        <dbReference type="ARBA" id="ARBA00023014"/>
    </source>
</evidence>
<gene>
    <name evidence="6" type="ORF">KQI68_01930</name>
</gene>
<dbReference type="InterPro" id="IPR052371">
    <property type="entry name" value="BFD-associated_ferredoxin"/>
</dbReference>
<keyword evidence="3" id="KW-0408">Iron</keyword>
<proteinExistence type="predicted"/>
<evidence type="ECO:0000313" key="6">
    <source>
        <dbReference type="EMBL" id="MBU5668592.1"/>
    </source>
</evidence>
<evidence type="ECO:0000259" key="5">
    <source>
        <dbReference type="Pfam" id="PF04324"/>
    </source>
</evidence>
<evidence type="ECO:0000256" key="3">
    <source>
        <dbReference type="ARBA" id="ARBA00023004"/>
    </source>
</evidence>
<feature type="domain" description="BFD-like [2Fe-2S]-binding" evidence="5">
    <location>
        <begin position="58"/>
        <end position="106"/>
    </location>
</feature>
<dbReference type="EMBL" id="JAHLQO010000001">
    <property type="protein sequence ID" value="MBU5668592.1"/>
    <property type="molecule type" value="Genomic_DNA"/>
</dbReference>
<evidence type="ECO:0000313" key="7">
    <source>
        <dbReference type="Proteomes" id="UP000783742"/>
    </source>
</evidence>
<keyword evidence="2" id="KW-0479">Metal-binding</keyword>
<accession>A0ABS6FEI2</accession>
<protein>
    <submittedName>
        <fullName evidence="6">(2Fe-2S)-binding protein</fullName>
    </submittedName>
</protein>
<evidence type="ECO:0000256" key="1">
    <source>
        <dbReference type="ARBA" id="ARBA00022714"/>
    </source>
</evidence>
<evidence type="ECO:0000256" key="2">
    <source>
        <dbReference type="ARBA" id="ARBA00022723"/>
    </source>
</evidence>
<dbReference type="PANTHER" id="PTHR37424">
    <property type="entry name" value="BACTERIOFERRITIN-ASSOCIATED FERREDOXIN"/>
    <property type="match status" value="1"/>
</dbReference>
<organism evidence="6 7">
    <name type="scientific">Peptoniphilus ovalis</name>
    <dbReference type="NCBI Taxonomy" id="2841503"/>
    <lineage>
        <taxon>Bacteria</taxon>
        <taxon>Bacillati</taxon>
        <taxon>Bacillota</taxon>
        <taxon>Tissierellia</taxon>
        <taxon>Tissierellales</taxon>
        <taxon>Peptoniphilaceae</taxon>
        <taxon>Peptoniphilus</taxon>
    </lineage>
</organism>
<keyword evidence="4" id="KW-0411">Iron-sulfur</keyword>
<name>A0ABS6FEI2_9FIRM</name>
<keyword evidence="7" id="KW-1185">Reference proteome</keyword>
<reference evidence="6 7" key="1">
    <citation type="submission" date="2021-06" db="EMBL/GenBank/DDBJ databases">
        <authorList>
            <person name="Sun Q."/>
            <person name="Li D."/>
        </authorList>
    </citation>
    <scope>NUCLEOTIDE SEQUENCE [LARGE SCALE GENOMIC DNA]</scope>
    <source>
        <strain evidence="6 7">MSJ-1</strain>
    </source>
</reference>
<sequence>MASNIETVCTRNNISYKAVRGAMMEGARTLDELKEKAGVCGECETCKEHIPYILKSLCGCGEVSMKTVQDLVKSGVNSLEEIMERTGAGQGEDCGKCQGLIQNIIDQGY</sequence>
<dbReference type="RefSeq" id="WP_216548402.1">
    <property type="nucleotide sequence ID" value="NZ_JAHLQO010000001.1"/>
</dbReference>
<feature type="domain" description="BFD-like [2Fe-2S]-binding" evidence="5">
    <location>
        <begin position="8"/>
        <end position="55"/>
    </location>
</feature>
<dbReference type="InterPro" id="IPR007419">
    <property type="entry name" value="BFD-like_2Fe2S-bd_dom"/>
</dbReference>
<keyword evidence="1" id="KW-0001">2Fe-2S</keyword>
<comment type="caution">
    <text evidence="6">The sequence shown here is derived from an EMBL/GenBank/DDBJ whole genome shotgun (WGS) entry which is preliminary data.</text>
</comment>